<dbReference type="GO" id="GO:0005576">
    <property type="term" value="C:extracellular region"/>
    <property type="evidence" value="ECO:0007669"/>
    <property type="project" value="UniProtKB-SubCell"/>
</dbReference>
<gene>
    <name evidence="6" type="ORF">PHMEG_0005449</name>
</gene>
<evidence type="ECO:0000256" key="3">
    <source>
        <dbReference type="ARBA" id="ARBA00022525"/>
    </source>
</evidence>
<evidence type="ECO:0000313" key="7">
    <source>
        <dbReference type="Proteomes" id="UP000198211"/>
    </source>
</evidence>
<keyword evidence="4 5" id="KW-0732">Signal</keyword>
<feature type="signal peptide" evidence="5">
    <location>
        <begin position="1"/>
        <end position="18"/>
    </location>
</feature>
<dbReference type="Pfam" id="PF16810">
    <property type="entry name" value="RXLR"/>
    <property type="match status" value="1"/>
</dbReference>
<comment type="domain">
    <text evidence="5">The RxLR-dEER motif acts to carry the protein into the host cell cytoplasm through binding to cell surface phosphatidylinositol-3-phosphate.</text>
</comment>
<dbReference type="AlphaFoldDB" id="A0A225WRB8"/>
<proteinExistence type="inferred from homology"/>
<comment type="subcellular location">
    <subcellularLocation>
        <location evidence="1 5">Secreted</location>
    </subcellularLocation>
</comment>
<protein>
    <recommendedName>
        <fullName evidence="5">RxLR effector protein</fullName>
    </recommendedName>
</protein>
<keyword evidence="7" id="KW-1185">Reference proteome</keyword>
<name>A0A225WRB8_9STRA</name>
<evidence type="ECO:0000256" key="1">
    <source>
        <dbReference type="ARBA" id="ARBA00004613"/>
    </source>
</evidence>
<sequence length="237" mass="26625">MRASYIITVLIFVFTGDASSTAIPSETKIAKMTSVQGSSKRFLRSYDLNDLSRDNEERTIIEPAEVDEILGINEANRLMHPDRIDEIFGGLEDGKILGKIDRTTIDSLYDSPRADYKQVFAQWMGDGVSPTELTNFIKSHAALKQKYTWVATMYEGFRCVDEIFARLNGKILGKIDKNTIDGLRGSSSNHRKKGFAQWKEDGVSPNALTNFIESNPALKNAYSWAATMYNGFMNRAQ</sequence>
<dbReference type="InterPro" id="IPR031825">
    <property type="entry name" value="RXLR"/>
</dbReference>
<evidence type="ECO:0000313" key="6">
    <source>
        <dbReference type="EMBL" id="OWZ20165.1"/>
    </source>
</evidence>
<keyword evidence="3 5" id="KW-0964">Secreted</keyword>
<dbReference type="OrthoDB" id="129917at2759"/>
<feature type="chain" id="PRO_5028501819" description="RxLR effector protein" evidence="5">
    <location>
        <begin position="19"/>
        <end position="237"/>
    </location>
</feature>
<organism evidence="6 7">
    <name type="scientific">Phytophthora megakarya</name>
    <dbReference type="NCBI Taxonomy" id="4795"/>
    <lineage>
        <taxon>Eukaryota</taxon>
        <taxon>Sar</taxon>
        <taxon>Stramenopiles</taxon>
        <taxon>Oomycota</taxon>
        <taxon>Peronosporomycetes</taxon>
        <taxon>Peronosporales</taxon>
        <taxon>Peronosporaceae</taxon>
        <taxon>Phytophthora</taxon>
    </lineage>
</organism>
<comment type="function">
    <text evidence="5">Effector that suppresses plant defense responses during pathogen infection.</text>
</comment>
<comment type="similarity">
    <text evidence="2 5">Belongs to the RxLR effector family.</text>
</comment>
<evidence type="ECO:0000256" key="2">
    <source>
        <dbReference type="ARBA" id="ARBA00010400"/>
    </source>
</evidence>
<evidence type="ECO:0000256" key="4">
    <source>
        <dbReference type="ARBA" id="ARBA00022729"/>
    </source>
</evidence>
<accession>A0A225WRB8</accession>
<dbReference type="EMBL" id="NBNE01000353">
    <property type="protein sequence ID" value="OWZ20165.1"/>
    <property type="molecule type" value="Genomic_DNA"/>
</dbReference>
<reference evidence="7" key="1">
    <citation type="submission" date="2017-03" db="EMBL/GenBank/DDBJ databases">
        <title>Phytopthora megakarya and P. palmivora, two closely related causual agents of cacao black pod achieved similar genome size and gene model numbers by different mechanisms.</title>
        <authorList>
            <person name="Ali S."/>
            <person name="Shao J."/>
            <person name="Larry D.J."/>
            <person name="Kronmiller B."/>
            <person name="Shen D."/>
            <person name="Strem M.D."/>
            <person name="Melnick R.L."/>
            <person name="Guiltinan M.J."/>
            <person name="Tyler B.M."/>
            <person name="Meinhardt L.W."/>
            <person name="Bailey B.A."/>
        </authorList>
    </citation>
    <scope>NUCLEOTIDE SEQUENCE [LARGE SCALE GENOMIC DNA]</scope>
    <source>
        <strain evidence="7">zdho120</strain>
    </source>
</reference>
<dbReference type="Proteomes" id="UP000198211">
    <property type="component" value="Unassembled WGS sequence"/>
</dbReference>
<comment type="caution">
    <text evidence="6">The sequence shown here is derived from an EMBL/GenBank/DDBJ whole genome shotgun (WGS) entry which is preliminary data.</text>
</comment>
<evidence type="ECO:0000256" key="5">
    <source>
        <dbReference type="RuleBase" id="RU367124"/>
    </source>
</evidence>